<dbReference type="InterPro" id="IPR050266">
    <property type="entry name" value="AB_hydrolase_sf"/>
</dbReference>
<keyword evidence="4" id="KW-1185">Reference proteome</keyword>
<dbReference type="RefSeq" id="WP_137261092.1">
    <property type="nucleotide sequence ID" value="NZ_SZQL01000004.1"/>
</dbReference>
<dbReference type="PANTHER" id="PTHR43798">
    <property type="entry name" value="MONOACYLGLYCEROL LIPASE"/>
    <property type="match status" value="1"/>
</dbReference>
<dbReference type="AlphaFoldDB" id="A0A4U3L4G1"/>
<name>A0A4U3L4G1_9BACT</name>
<keyword evidence="3" id="KW-0378">Hydrolase</keyword>
<dbReference type="Pfam" id="PF00561">
    <property type="entry name" value="Abhydrolase_1"/>
    <property type="match status" value="1"/>
</dbReference>
<dbReference type="Proteomes" id="UP000305848">
    <property type="component" value="Unassembled WGS sequence"/>
</dbReference>
<evidence type="ECO:0000313" key="4">
    <source>
        <dbReference type="Proteomes" id="UP000305848"/>
    </source>
</evidence>
<dbReference type="EMBL" id="SZQL01000004">
    <property type="protein sequence ID" value="TKK69870.1"/>
    <property type="molecule type" value="Genomic_DNA"/>
</dbReference>
<reference evidence="3 4" key="1">
    <citation type="submission" date="2019-05" db="EMBL/GenBank/DDBJ databases">
        <title>Panacibacter sp. strain 17mud1-8 Genome sequencing and assembly.</title>
        <authorList>
            <person name="Chhetri G."/>
        </authorList>
    </citation>
    <scope>NUCLEOTIDE SEQUENCE [LARGE SCALE GENOMIC DNA]</scope>
    <source>
        <strain evidence="3 4">17mud1-8</strain>
    </source>
</reference>
<gene>
    <name evidence="3" type="ORF">FC093_07280</name>
</gene>
<keyword evidence="1" id="KW-0732">Signal</keyword>
<feature type="signal peptide" evidence="1">
    <location>
        <begin position="1"/>
        <end position="17"/>
    </location>
</feature>
<dbReference type="Gene3D" id="3.40.50.1820">
    <property type="entry name" value="alpha/beta hydrolase"/>
    <property type="match status" value="1"/>
</dbReference>
<protein>
    <submittedName>
        <fullName evidence="3">Alpha/beta hydrolase</fullName>
    </submittedName>
</protein>
<organism evidence="3 4">
    <name type="scientific">Ilyomonas limi</name>
    <dbReference type="NCBI Taxonomy" id="2575867"/>
    <lineage>
        <taxon>Bacteria</taxon>
        <taxon>Pseudomonadati</taxon>
        <taxon>Bacteroidota</taxon>
        <taxon>Chitinophagia</taxon>
        <taxon>Chitinophagales</taxon>
        <taxon>Chitinophagaceae</taxon>
        <taxon>Ilyomonas</taxon>
    </lineage>
</organism>
<feature type="domain" description="AB hydrolase-1" evidence="2">
    <location>
        <begin position="47"/>
        <end position="145"/>
    </location>
</feature>
<dbReference type="GO" id="GO:0016787">
    <property type="term" value="F:hydrolase activity"/>
    <property type="evidence" value="ECO:0007669"/>
    <property type="project" value="UniProtKB-KW"/>
</dbReference>
<accession>A0A4U3L4G1</accession>
<sequence>MKYLLLFIFLLPLYLLAQQGNLASNGNYFTASDGTHIYYEVQGSGAPVILVHGFMNTGNNWKHTLLYDTLVKTGYKVIILDLRGNGRSDKPHTAEAYANDAEAKDVMQLATLLQLPTYDVIGYSRGSIITARLLVLDKRITKAVIGGMGEQFTNPQWPRRIQFYHALAADTVAALHDMVNNAKKNGLDIQALAFQQKEQPSTSAAELQQIHIPVAVICGDKDSANGNGATLAAMIPGATFMTVPGEHNTAWSTKAFAEKVTRFLKE</sequence>
<dbReference type="OrthoDB" id="9773293at2"/>
<dbReference type="SUPFAM" id="SSF53474">
    <property type="entry name" value="alpha/beta-Hydrolases"/>
    <property type="match status" value="1"/>
</dbReference>
<evidence type="ECO:0000259" key="2">
    <source>
        <dbReference type="Pfam" id="PF00561"/>
    </source>
</evidence>
<proteinExistence type="predicted"/>
<evidence type="ECO:0000256" key="1">
    <source>
        <dbReference type="SAM" id="SignalP"/>
    </source>
</evidence>
<dbReference type="InterPro" id="IPR029058">
    <property type="entry name" value="AB_hydrolase_fold"/>
</dbReference>
<comment type="caution">
    <text evidence="3">The sequence shown here is derived from an EMBL/GenBank/DDBJ whole genome shotgun (WGS) entry which is preliminary data.</text>
</comment>
<feature type="chain" id="PRO_5020719759" evidence="1">
    <location>
        <begin position="18"/>
        <end position="266"/>
    </location>
</feature>
<dbReference type="InterPro" id="IPR000073">
    <property type="entry name" value="AB_hydrolase_1"/>
</dbReference>
<evidence type="ECO:0000313" key="3">
    <source>
        <dbReference type="EMBL" id="TKK69870.1"/>
    </source>
</evidence>